<accession>A0AAE0BS57</accession>
<organism evidence="1 2">
    <name type="scientific">Cymbomonas tetramitiformis</name>
    <dbReference type="NCBI Taxonomy" id="36881"/>
    <lineage>
        <taxon>Eukaryota</taxon>
        <taxon>Viridiplantae</taxon>
        <taxon>Chlorophyta</taxon>
        <taxon>Pyramimonadophyceae</taxon>
        <taxon>Pyramimonadales</taxon>
        <taxon>Pyramimonadaceae</taxon>
        <taxon>Cymbomonas</taxon>
    </lineage>
</organism>
<reference evidence="1 2" key="1">
    <citation type="journal article" date="2015" name="Genome Biol. Evol.">
        <title>Comparative Genomics of a Bacterivorous Green Alga Reveals Evolutionary Causalities and Consequences of Phago-Mixotrophic Mode of Nutrition.</title>
        <authorList>
            <person name="Burns J.A."/>
            <person name="Paasch A."/>
            <person name="Narechania A."/>
            <person name="Kim E."/>
        </authorList>
    </citation>
    <scope>NUCLEOTIDE SEQUENCE [LARGE SCALE GENOMIC DNA]</scope>
    <source>
        <strain evidence="1 2">PLY_AMNH</strain>
    </source>
</reference>
<proteinExistence type="predicted"/>
<dbReference type="Proteomes" id="UP001190700">
    <property type="component" value="Unassembled WGS sequence"/>
</dbReference>
<protein>
    <submittedName>
        <fullName evidence="1">Uncharacterized protein</fullName>
    </submittedName>
</protein>
<keyword evidence="2" id="KW-1185">Reference proteome</keyword>
<dbReference type="EMBL" id="LGRX02033470">
    <property type="protein sequence ID" value="KAK3241110.1"/>
    <property type="molecule type" value="Genomic_DNA"/>
</dbReference>
<gene>
    <name evidence="1" type="ORF">CYMTET_49095</name>
</gene>
<name>A0AAE0BS57_9CHLO</name>
<sequence>MPPKPAAKRPRTEEPDWLPWALNTEKKESAEAHFHTDQHGAVCAHGNAADLKDFVREGPWCSEWWIWRRLDLGLQVQASAGKAAFTPPRAESPPPDVHVHMTTPNFGSGNTARSVIAVEDTEKKKIDTDAKIMRREFLLQPTALAEQDARYILYFKELFENKFVVIDKNRICIEYPYPAEPTIIPDMFEPILPCLTLFAIFSV</sequence>
<comment type="caution">
    <text evidence="1">The sequence shown here is derived from an EMBL/GenBank/DDBJ whole genome shotgun (WGS) entry which is preliminary data.</text>
</comment>
<evidence type="ECO:0000313" key="1">
    <source>
        <dbReference type="EMBL" id="KAK3241110.1"/>
    </source>
</evidence>
<dbReference type="AlphaFoldDB" id="A0AAE0BS57"/>
<evidence type="ECO:0000313" key="2">
    <source>
        <dbReference type="Proteomes" id="UP001190700"/>
    </source>
</evidence>